<accession>A0A0K8P6H3</accession>
<dbReference type="Proteomes" id="UP000037660">
    <property type="component" value="Unassembled WGS sequence"/>
</dbReference>
<dbReference type="InterPro" id="IPR039261">
    <property type="entry name" value="FNR_nucleotide-bd"/>
</dbReference>
<evidence type="ECO:0000313" key="9">
    <source>
        <dbReference type="EMBL" id="GAP38196.1"/>
    </source>
</evidence>
<dbReference type="Gene3D" id="3.10.20.30">
    <property type="match status" value="1"/>
</dbReference>
<proteinExistence type="predicted"/>
<dbReference type="SUPFAM" id="SSF52343">
    <property type="entry name" value="Ferredoxin reductase-like, C-terminal NADP-linked domain"/>
    <property type="match status" value="1"/>
</dbReference>
<dbReference type="OrthoDB" id="370747at2"/>
<keyword evidence="1" id="KW-0285">Flavoprotein</keyword>
<dbReference type="RefSeq" id="WP_054022067.1">
    <property type="nucleotide sequence ID" value="NZ_BBYR01000068.1"/>
</dbReference>
<name>A0A0K8P6H3_PISS1</name>
<dbReference type="InterPro" id="IPR036010">
    <property type="entry name" value="2Fe-2S_ferredoxin-like_sf"/>
</dbReference>
<gene>
    <name evidence="9" type="ORF">ISF6_4390</name>
</gene>
<dbReference type="STRING" id="1547922.ISF6_4390"/>
<evidence type="ECO:0000259" key="7">
    <source>
        <dbReference type="PROSITE" id="PS51085"/>
    </source>
</evidence>
<evidence type="ECO:0000256" key="3">
    <source>
        <dbReference type="ARBA" id="ARBA00022723"/>
    </source>
</evidence>
<dbReference type="InterPro" id="IPR050415">
    <property type="entry name" value="MRET"/>
</dbReference>
<protein>
    <submittedName>
        <fullName evidence="9">Flavodoxin reductase (Ferredoxin-NADPH reductase) family 1</fullName>
    </submittedName>
</protein>
<feature type="domain" description="2Fe-2S ferredoxin-type" evidence="7">
    <location>
        <begin position="239"/>
        <end position="324"/>
    </location>
</feature>
<evidence type="ECO:0000256" key="4">
    <source>
        <dbReference type="ARBA" id="ARBA00023002"/>
    </source>
</evidence>
<keyword evidence="10" id="KW-1185">Reference proteome</keyword>
<dbReference type="Gene3D" id="2.40.30.10">
    <property type="entry name" value="Translation factors"/>
    <property type="match status" value="1"/>
</dbReference>
<dbReference type="Pfam" id="PF00111">
    <property type="entry name" value="Fer2"/>
    <property type="match status" value="1"/>
</dbReference>
<dbReference type="GO" id="GO:0051537">
    <property type="term" value="F:2 iron, 2 sulfur cluster binding"/>
    <property type="evidence" value="ECO:0007669"/>
    <property type="project" value="UniProtKB-KW"/>
</dbReference>
<evidence type="ECO:0000256" key="6">
    <source>
        <dbReference type="ARBA" id="ARBA00023014"/>
    </source>
</evidence>
<dbReference type="InterPro" id="IPR017927">
    <property type="entry name" value="FAD-bd_FR_type"/>
</dbReference>
<keyword evidence="6" id="KW-0411">Iron-sulfur</keyword>
<keyword evidence="3" id="KW-0479">Metal-binding</keyword>
<dbReference type="SUPFAM" id="SSF54292">
    <property type="entry name" value="2Fe-2S ferredoxin-like"/>
    <property type="match status" value="1"/>
</dbReference>
<dbReference type="CDD" id="cd00207">
    <property type="entry name" value="fer2"/>
    <property type="match status" value="1"/>
</dbReference>
<dbReference type="PRINTS" id="PR00409">
    <property type="entry name" value="PHDIOXRDTASE"/>
</dbReference>
<dbReference type="InterPro" id="IPR012675">
    <property type="entry name" value="Beta-grasp_dom_sf"/>
</dbReference>
<sequence>MAEDPAATLPVRVARIRRETEDVRSFELVSADGAPLPAFSAGAHIDVHLGAALVRPYSLCNGPADTDRYTIGVKREPRSRGASAALHERVVEGDLLRIGRPRNHFPLHDGDAPGLLLAAGIGITPLLSMARHLLAREGVFSLHHFARSAAQSAFHGVLAAPALAPHVAFHWGLDANTVTARLRSLLAEREAGAQLYLCGPRAFMDAVQDAARAAWPADAVHLEHFGGEAAADLAPGDRFLVRLARRGLSCTVEPGQSVVQALQARGIALPVACEQGVCGTCLTRVLAGRPAHRDAYLSEAERQAGDCFLPCVSRSLDPVLVLDA</sequence>
<evidence type="ECO:0000256" key="5">
    <source>
        <dbReference type="ARBA" id="ARBA00023004"/>
    </source>
</evidence>
<keyword evidence="5" id="KW-0408">Iron</keyword>
<keyword evidence="2" id="KW-0001">2Fe-2S</keyword>
<evidence type="ECO:0000256" key="1">
    <source>
        <dbReference type="ARBA" id="ARBA00022630"/>
    </source>
</evidence>
<dbReference type="SUPFAM" id="SSF63380">
    <property type="entry name" value="Riboflavin synthase domain-like"/>
    <property type="match status" value="1"/>
</dbReference>
<evidence type="ECO:0000259" key="8">
    <source>
        <dbReference type="PROSITE" id="PS51384"/>
    </source>
</evidence>
<dbReference type="InterPro" id="IPR006058">
    <property type="entry name" value="2Fe2S_fd_BS"/>
</dbReference>
<dbReference type="InterPro" id="IPR001041">
    <property type="entry name" value="2Fe-2S_ferredoxin-type"/>
</dbReference>
<dbReference type="AlphaFoldDB" id="A0A0K8P6H3"/>
<organism evidence="9 10">
    <name type="scientific">Piscinibacter sakaiensis</name>
    <name type="common">Ideonella sakaiensis</name>
    <dbReference type="NCBI Taxonomy" id="1547922"/>
    <lineage>
        <taxon>Bacteria</taxon>
        <taxon>Pseudomonadati</taxon>
        <taxon>Pseudomonadota</taxon>
        <taxon>Betaproteobacteria</taxon>
        <taxon>Burkholderiales</taxon>
        <taxon>Sphaerotilaceae</taxon>
        <taxon>Piscinibacter</taxon>
    </lineage>
</organism>
<evidence type="ECO:0000256" key="2">
    <source>
        <dbReference type="ARBA" id="ARBA00022714"/>
    </source>
</evidence>
<dbReference type="Gene3D" id="3.40.50.80">
    <property type="entry name" value="Nucleotide-binding domain of ferredoxin-NADP reductase (FNR) module"/>
    <property type="match status" value="1"/>
</dbReference>
<dbReference type="PROSITE" id="PS51085">
    <property type="entry name" value="2FE2S_FER_2"/>
    <property type="match status" value="1"/>
</dbReference>
<evidence type="ECO:0000313" key="10">
    <source>
        <dbReference type="Proteomes" id="UP000037660"/>
    </source>
</evidence>
<feature type="domain" description="FAD-binding FR-type" evidence="8">
    <location>
        <begin position="6"/>
        <end position="108"/>
    </location>
</feature>
<dbReference type="PANTHER" id="PTHR47354">
    <property type="entry name" value="NADH OXIDOREDUCTASE HCR"/>
    <property type="match status" value="1"/>
</dbReference>
<dbReference type="GO" id="GO:0046872">
    <property type="term" value="F:metal ion binding"/>
    <property type="evidence" value="ECO:0007669"/>
    <property type="project" value="UniProtKB-KW"/>
</dbReference>
<comment type="caution">
    <text evidence="9">The sequence shown here is derived from an EMBL/GenBank/DDBJ whole genome shotgun (WGS) entry which is preliminary data.</text>
</comment>
<reference evidence="9 10" key="2">
    <citation type="journal article" date="2016" name="Science">
        <title>A bacterium that degrades and assimilates poly(ethylene terephthalate).</title>
        <authorList>
            <person name="Yoshida S."/>
            <person name="Hiraga K."/>
            <person name="Takehana T."/>
            <person name="Taniguchi I."/>
            <person name="Yamaji H."/>
            <person name="Maeda Y."/>
            <person name="Toyohara K."/>
            <person name="Miyamoto K."/>
            <person name="Kimura Y."/>
            <person name="Oda K."/>
        </authorList>
    </citation>
    <scope>NUCLEOTIDE SEQUENCE [LARGE SCALE GENOMIC DNA]</scope>
    <source>
        <strain evidence="10">NBRC 110686 / TISTR 2288 / 201-F6</strain>
    </source>
</reference>
<dbReference type="PROSITE" id="PS51384">
    <property type="entry name" value="FAD_FR"/>
    <property type="match status" value="1"/>
</dbReference>
<dbReference type="InterPro" id="IPR017938">
    <property type="entry name" value="Riboflavin_synthase-like_b-brl"/>
</dbReference>
<dbReference type="PROSITE" id="PS00197">
    <property type="entry name" value="2FE2S_FER_1"/>
    <property type="match status" value="1"/>
</dbReference>
<dbReference type="PANTHER" id="PTHR47354:SF1">
    <property type="entry name" value="CARNITINE MONOOXYGENASE REDUCTASE SUBUNIT"/>
    <property type="match status" value="1"/>
</dbReference>
<dbReference type="GO" id="GO:0016491">
    <property type="term" value="F:oxidoreductase activity"/>
    <property type="evidence" value="ECO:0007669"/>
    <property type="project" value="UniProtKB-KW"/>
</dbReference>
<reference evidence="10" key="1">
    <citation type="submission" date="2015-07" db="EMBL/GenBank/DDBJ databases">
        <title>Discovery of a poly(ethylene terephthalate assimilation.</title>
        <authorList>
            <person name="Yoshida S."/>
            <person name="Hiraga K."/>
            <person name="Takehana T."/>
            <person name="Taniguchi I."/>
            <person name="Yamaji H."/>
            <person name="Maeda Y."/>
            <person name="Toyohara K."/>
            <person name="Miyamoto K."/>
            <person name="Kimura Y."/>
            <person name="Oda K."/>
        </authorList>
    </citation>
    <scope>NUCLEOTIDE SEQUENCE [LARGE SCALE GENOMIC DNA]</scope>
    <source>
        <strain evidence="10">NBRC 110686 / TISTR 2288 / 201-F6</strain>
    </source>
</reference>
<keyword evidence="4" id="KW-0560">Oxidoreductase</keyword>
<dbReference type="EMBL" id="BBYR01000068">
    <property type="protein sequence ID" value="GAP38196.1"/>
    <property type="molecule type" value="Genomic_DNA"/>
</dbReference>
<dbReference type="CDD" id="cd06185">
    <property type="entry name" value="PDR_like"/>
    <property type="match status" value="1"/>
</dbReference>